<name>A0ABS3J8S3_9HYPH</name>
<keyword evidence="3" id="KW-1185">Reference proteome</keyword>
<evidence type="ECO:0000313" key="3">
    <source>
        <dbReference type="Proteomes" id="UP000664288"/>
    </source>
</evidence>
<organism evidence="2 3">
    <name type="scientific">Jiella sonneratiae</name>
    <dbReference type="NCBI Taxonomy" id="2816856"/>
    <lineage>
        <taxon>Bacteria</taxon>
        <taxon>Pseudomonadati</taxon>
        <taxon>Pseudomonadota</taxon>
        <taxon>Alphaproteobacteria</taxon>
        <taxon>Hyphomicrobiales</taxon>
        <taxon>Aurantimonadaceae</taxon>
        <taxon>Jiella</taxon>
    </lineage>
</organism>
<dbReference type="Pfam" id="PF01126">
    <property type="entry name" value="Heme_oxygenase"/>
    <property type="match status" value="1"/>
</dbReference>
<dbReference type="CDD" id="cd19166">
    <property type="entry name" value="HemeO-bac"/>
    <property type="match status" value="1"/>
</dbReference>
<dbReference type="Proteomes" id="UP000664288">
    <property type="component" value="Unassembled WGS sequence"/>
</dbReference>
<dbReference type="InterPro" id="IPR016053">
    <property type="entry name" value="Haem_Oase-like"/>
</dbReference>
<gene>
    <name evidence="2" type="ORF">J1C47_20685</name>
</gene>
<sequence length="204" mass="22263">MTIATTHPDTDAPAADGRSKRLKQATGAIHERLDRQMMAASPFSSRERYVRYLRLQYLFHREVAPLYRDPGLAGIFPDLAQRRRLELVAADLMDLGEAPPPPSDRAGPEAHDLAPALGWLYVAEGSNLGAAFLLKAAGALGLSESWGARHLRAAPEGRGLQWRTFTHALDGVELSAGDEDRVVDGARHAFAFVLDRAEMDLKAA</sequence>
<evidence type="ECO:0000313" key="2">
    <source>
        <dbReference type="EMBL" id="MBO0906072.1"/>
    </source>
</evidence>
<dbReference type="SUPFAM" id="SSF48613">
    <property type="entry name" value="Heme oxygenase-like"/>
    <property type="match status" value="1"/>
</dbReference>
<reference evidence="2 3" key="1">
    <citation type="submission" date="2021-03" db="EMBL/GenBank/DDBJ databases">
        <title>Whole genome sequence of Jiella sp. MQZ13P-4.</title>
        <authorList>
            <person name="Tuo L."/>
        </authorList>
    </citation>
    <scope>NUCLEOTIDE SEQUENCE [LARGE SCALE GENOMIC DNA]</scope>
    <source>
        <strain evidence="2 3">MQZ13P-4</strain>
    </source>
</reference>
<proteinExistence type="predicted"/>
<dbReference type="EMBL" id="JAFMPY010000031">
    <property type="protein sequence ID" value="MBO0906072.1"/>
    <property type="molecule type" value="Genomic_DNA"/>
</dbReference>
<feature type="region of interest" description="Disordered" evidence="1">
    <location>
        <begin position="1"/>
        <end position="23"/>
    </location>
</feature>
<comment type="caution">
    <text evidence="2">The sequence shown here is derived from an EMBL/GenBank/DDBJ whole genome shotgun (WGS) entry which is preliminary data.</text>
</comment>
<evidence type="ECO:0000256" key="1">
    <source>
        <dbReference type="SAM" id="MobiDB-lite"/>
    </source>
</evidence>
<dbReference type="Gene3D" id="1.20.910.10">
    <property type="entry name" value="Heme oxygenase-like"/>
    <property type="match status" value="1"/>
</dbReference>
<dbReference type="InterPro" id="IPR016084">
    <property type="entry name" value="Haem_Oase-like_multi-hlx"/>
</dbReference>
<feature type="compositionally biased region" description="Low complexity" evidence="1">
    <location>
        <begin position="1"/>
        <end position="16"/>
    </location>
</feature>
<protein>
    <submittedName>
        <fullName evidence="2">Biliverdin-producing heme oxygenase</fullName>
    </submittedName>
</protein>
<dbReference type="RefSeq" id="WP_207352706.1">
    <property type="nucleotide sequence ID" value="NZ_JAFMPY010000031.1"/>
</dbReference>
<accession>A0ABS3J8S3</accession>